<keyword evidence="1" id="KW-0472">Membrane</keyword>
<geneLocation type="plasmid" evidence="2 3">
    <name>unnamed2</name>
</geneLocation>
<protein>
    <submittedName>
        <fullName evidence="2">Uncharacterized protein</fullName>
    </submittedName>
</protein>
<proteinExistence type="predicted"/>
<reference evidence="2 3" key="1">
    <citation type="submission" date="2018-06" db="EMBL/GenBank/DDBJ databases">
        <title>Complete genome sequencing of Azospirillum sp. M2T2B2.</title>
        <authorList>
            <person name="Heo J."/>
            <person name="Kim S.-J."/>
            <person name="Kwon S.-W."/>
            <person name="Anandham R."/>
        </authorList>
    </citation>
    <scope>NUCLEOTIDE SEQUENCE [LARGE SCALE GENOMIC DNA]</scope>
    <source>
        <strain evidence="2 3">M2T2B2</strain>
        <plasmid evidence="2 3">unnamed2</plasmid>
    </source>
</reference>
<evidence type="ECO:0000313" key="3">
    <source>
        <dbReference type="Proteomes" id="UP000249605"/>
    </source>
</evidence>
<evidence type="ECO:0000313" key="2">
    <source>
        <dbReference type="EMBL" id="AWU96894.1"/>
    </source>
</evidence>
<dbReference type="EMBL" id="CP029832">
    <property type="protein sequence ID" value="AWU96894.1"/>
    <property type="molecule type" value="Genomic_DNA"/>
</dbReference>
<keyword evidence="2" id="KW-0614">Plasmid</keyword>
<gene>
    <name evidence="2" type="ORF">DM194_21755</name>
</gene>
<dbReference type="RefSeq" id="WP_111069629.1">
    <property type="nucleotide sequence ID" value="NZ_CP029832.1"/>
</dbReference>
<dbReference type="Proteomes" id="UP000249605">
    <property type="component" value="Plasmid unnamed2"/>
</dbReference>
<keyword evidence="3" id="KW-1185">Reference proteome</keyword>
<accession>A0A2U9SBN4</accession>
<keyword evidence="1" id="KW-0812">Transmembrane</keyword>
<keyword evidence="1" id="KW-1133">Transmembrane helix</keyword>
<evidence type="ECO:0000256" key="1">
    <source>
        <dbReference type="SAM" id="Phobius"/>
    </source>
</evidence>
<sequence length="710" mass="79061">MMKSSRTAPSATEADGRLVVVNLDRGWPFADLVRRFALDLYGRGITGAVEFRTIGGERGRRDQDSLVWGTRWPRIYGNDTEALLADLFEDLALLHEVRLSDLTIVMVLPHPAEAPQVTEEALALGRRFAERLATVPQVLQKLGRCVAVRDAARSSEDDVRAALGLMGERFLNDPERQGGQPFDGIALLRQSRVRNDAEEAHARQFILLRCLLEIMGRSHERSSGEGTGTAKDAVAAARRAMRGRIVALDLEGNHPILSSERIGGLLNAFYGQAAAQPATGGDPVGDDGVDAPNDEETRVDAILQQIEEEVQARDQEIAPPRPAPQSWNRYLDDATYWSAELEKRFVDELQEDLDSLDEWSKVSLKTLEQRKMSLHQTVTVTRERNVREKIGGLTFVNAGLSGEAAQALKRMKDKVWSKRAELLAMASDSRAKLLFVRVVASETTMPAIPQTEVTADRLALRNIQEYADYRNAAKQAQTSLRRLVPRGYIWLAWLVSAAALGTILAHAAARRSMQAGFLDALLFNGWPILPIAWALATGAGFLMVRRVIQIRRNALRQAVDDLQKARGRLTESVHLAMRAALNYVILTSRIPWLDLLHQELDRRGAENDLGAYTRALVLVRPRAHRKVQLASDEERQFHNRHHRDVAGLRVTRWLPGILVKIDPSADLRPAPLEFALGVDGSRFTLDTTVFLDETKVLLTDVTSDEVPHVT</sequence>
<feature type="transmembrane region" description="Helical" evidence="1">
    <location>
        <begin position="488"/>
        <end position="508"/>
    </location>
</feature>
<dbReference type="KEGG" id="azm:DM194_21755"/>
<feature type="transmembrane region" description="Helical" evidence="1">
    <location>
        <begin position="528"/>
        <end position="548"/>
    </location>
</feature>
<dbReference type="AlphaFoldDB" id="A0A2U9SBN4"/>
<name>A0A2U9SBN4_9PROT</name>
<organism evidence="2 3">
    <name type="scientific">Azospirillum ramasamyi</name>
    <dbReference type="NCBI Taxonomy" id="682998"/>
    <lineage>
        <taxon>Bacteria</taxon>
        <taxon>Pseudomonadati</taxon>
        <taxon>Pseudomonadota</taxon>
        <taxon>Alphaproteobacteria</taxon>
        <taxon>Rhodospirillales</taxon>
        <taxon>Azospirillaceae</taxon>
        <taxon>Azospirillum</taxon>
    </lineage>
</organism>